<organism evidence="9 10">
    <name type="scientific">Schaalia hyovaginalis</name>
    <dbReference type="NCBI Taxonomy" id="29316"/>
    <lineage>
        <taxon>Bacteria</taxon>
        <taxon>Bacillati</taxon>
        <taxon>Actinomycetota</taxon>
        <taxon>Actinomycetes</taxon>
        <taxon>Actinomycetales</taxon>
        <taxon>Actinomycetaceae</taxon>
        <taxon>Schaalia</taxon>
    </lineage>
</organism>
<evidence type="ECO:0000256" key="6">
    <source>
        <dbReference type="SAM" id="MobiDB-lite"/>
    </source>
</evidence>
<comment type="caution">
    <text evidence="9">The sequence shown here is derived from an EMBL/GenBank/DDBJ whole genome shotgun (WGS) entry which is preliminary data.</text>
</comment>
<evidence type="ECO:0000259" key="8">
    <source>
        <dbReference type="PROSITE" id="PS50011"/>
    </source>
</evidence>
<dbReference type="InterPro" id="IPR017441">
    <property type="entry name" value="Protein_kinase_ATP_BS"/>
</dbReference>
<evidence type="ECO:0000256" key="1">
    <source>
        <dbReference type="ARBA" id="ARBA00022679"/>
    </source>
</evidence>
<keyword evidence="1" id="KW-0808">Transferase</keyword>
<evidence type="ECO:0000256" key="3">
    <source>
        <dbReference type="ARBA" id="ARBA00022777"/>
    </source>
</evidence>
<feature type="compositionally biased region" description="Basic and acidic residues" evidence="6">
    <location>
        <begin position="312"/>
        <end position="323"/>
    </location>
</feature>
<evidence type="ECO:0000256" key="7">
    <source>
        <dbReference type="SAM" id="Phobius"/>
    </source>
</evidence>
<dbReference type="PANTHER" id="PTHR43289:SF34">
    <property type="entry name" value="SERINE_THREONINE-PROTEIN KINASE YBDM-RELATED"/>
    <property type="match status" value="1"/>
</dbReference>
<dbReference type="AlphaFoldDB" id="A0A923E2Z7"/>
<gene>
    <name evidence="9" type="ORF">HD592_000498</name>
</gene>
<feature type="region of interest" description="Disordered" evidence="6">
    <location>
        <begin position="361"/>
        <end position="382"/>
    </location>
</feature>
<evidence type="ECO:0000313" key="9">
    <source>
        <dbReference type="EMBL" id="MBB6333933.1"/>
    </source>
</evidence>
<dbReference type="PROSITE" id="PS50011">
    <property type="entry name" value="PROTEIN_KINASE_DOM"/>
    <property type="match status" value="1"/>
</dbReference>
<keyword evidence="2 5" id="KW-0547">Nucleotide-binding</keyword>
<dbReference type="GO" id="GO:0005524">
    <property type="term" value="F:ATP binding"/>
    <property type="evidence" value="ECO:0007669"/>
    <property type="project" value="UniProtKB-UniRule"/>
</dbReference>
<dbReference type="PANTHER" id="PTHR43289">
    <property type="entry name" value="MITOGEN-ACTIVATED PROTEIN KINASE KINASE KINASE 20-RELATED"/>
    <property type="match status" value="1"/>
</dbReference>
<feature type="region of interest" description="Disordered" evidence="6">
    <location>
        <begin position="290"/>
        <end position="338"/>
    </location>
</feature>
<dbReference type="Gene3D" id="1.10.510.10">
    <property type="entry name" value="Transferase(Phosphotransferase) domain 1"/>
    <property type="match status" value="1"/>
</dbReference>
<feature type="transmembrane region" description="Helical" evidence="7">
    <location>
        <begin position="387"/>
        <end position="409"/>
    </location>
</feature>
<dbReference type="RefSeq" id="WP_184451624.1">
    <property type="nucleotide sequence ID" value="NZ_JACHMK010000001.1"/>
</dbReference>
<accession>A0A923E2Z7</accession>
<evidence type="ECO:0000256" key="4">
    <source>
        <dbReference type="ARBA" id="ARBA00022840"/>
    </source>
</evidence>
<dbReference type="InterPro" id="IPR011009">
    <property type="entry name" value="Kinase-like_dom_sf"/>
</dbReference>
<keyword evidence="7" id="KW-0812">Transmembrane</keyword>
<dbReference type="InterPro" id="IPR000719">
    <property type="entry name" value="Prot_kinase_dom"/>
</dbReference>
<evidence type="ECO:0000256" key="2">
    <source>
        <dbReference type="ARBA" id="ARBA00022741"/>
    </source>
</evidence>
<name>A0A923E2Z7_9ACTO</name>
<feature type="domain" description="Protein kinase" evidence="8">
    <location>
        <begin position="18"/>
        <end position="281"/>
    </location>
</feature>
<dbReference type="Pfam" id="PF00069">
    <property type="entry name" value="Pkinase"/>
    <property type="match status" value="1"/>
</dbReference>
<dbReference type="PROSITE" id="PS00107">
    <property type="entry name" value="PROTEIN_KINASE_ATP"/>
    <property type="match status" value="1"/>
</dbReference>
<keyword evidence="3 9" id="KW-0418">Kinase</keyword>
<keyword evidence="9" id="KW-0723">Serine/threonine-protein kinase</keyword>
<protein>
    <submittedName>
        <fullName evidence="9">Serine/threonine protein kinase</fullName>
    </submittedName>
</protein>
<evidence type="ECO:0000313" key="10">
    <source>
        <dbReference type="Proteomes" id="UP000617426"/>
    </source>
</evidence>
<dbReference type="SMART" id="SM00220">
    <property type="entry name" value="S_TKc"/>
    <property type="match status" value="1"/>
</dbReference>
<dbReference type="Proteomes" id="UP000617426">
    <property type="component" value="Unassembled WGS sequence"/>
</dbReference>
<keyword evidence="7" id="KW-1133">Transmembrane helix</keyword>
<sequence>MTPTPMTAIAPGPELPGFEWVRPLGAGGFADVHLYRQLLPSRDVAIKVVRSQTDERGAAELRREANAMTAVAGHPAIVQLYGAGTAEDGCPYLVMEYCPVSDVGDQVRARPMSIDQALDIMIQISGGVEMLHRSDVVHRDIKPTNIMLDSYGRPVLSDFGVASPVGALADGFLDGFSVLWAPPEQQDQRTHVHPTQDVWALATTTWTLLSGRSPFEDPLGDNSAVAVAARVRSGRVGGLGRADAPAQLEKVLLRAMTVDPLARTPSAAEFGRALQGIQRLMGRPVTRLEIRDPRSDGGSAQPSLGAFGGAVDEGHRDGSESRQADQGTRLRSVPSIDADRTRLRAPSFDFDSGVVARADAWKEPSSATTGRRADDPEEESAPGRVSVWGIVALVLIAAVIIAGLVVAMLTGGGRRITLPAITPDQGNETADPIDAPPAPVTSLKGTINDGNVTWTWIGAEQSQSGTQSGRGVQTATTDHYLYTATRPGEEPVLNNIDANTVTIVGVPGENCLQVVAVSERGRQSRAVEECVTLD</sequence>
<dbReference type="SUPFAM" id="SSF56112">
    <property type="entry name" value="Protein kinase-like (PK-like)"/>
    <property type="match status" value="1"/>
</dbReference>
<evidence type="ECO:0000256" key="5">
    <source>
        <dbReference type="PROSITE-ProRule" id="PRU10141"/>
    </source>
</evidence>
<keyword evidence="7" id="KW-0472">Membrane</keyword>
<dbReference type="GO" id="GO:0004674">
    <property type="term" value="F:protein serine/threonine kinase activity"/>
    <property type="evidence" value="ECO:0007669"/>
    <property type="project" value="UniProtKB-KW"/>
</dbReference>
<dbReference type="CDD" id="cd14014">
    <property type="entry name" value="STKc_PknB_like"/>
    <property type="match status" value="1"/>
</dbReference>
<feature type="binding site" evidence="5">
    <location>
        <position position="47"/>
    </location>
    <ligand>
        <name>ATP</name>
        <dbReference type="ChEBI" id="CHEBI:30616"/>
    </ligand>
</feature>
<dbReference type="PROSITE" id="PS00108">
    <property type="entry name" value="PROTEIN_KINASE_ST"/>
    <property type="match status" value="1"/>
</dbReference>
<keyword evidence="4 5" id="KW-0067">ATP-binding</keyword>
<proteinExistence type="predicted"/>
<keyword evidence="10" id="KW-1185">Reference proteome</keyword>
<dbReference type="EMBL" id="JACHMK010000001">
    <property type="protein sequence ID" value="MBB6333933.1"/>
    <property type="molecule type" value="Genomic_DNA"/>
</dbReference>
<dbReference type="InterPro" id="IPR008271">
    <property type="entry name" value="Ser/Thr_kinase_AS"/>
</dbReference>
<reference evidence="9" key="1">
    <citation type="submission" date="2020-08" db="EMBL/GenBank/DDBJ databases">
        <title>Sequencing the genomes of 1000 actinobacteria strains.</title>
        <authorList>
            <person name="Klenk H.-P."/>
        </authorList>
    </citation>
    <scope>NUCLEOTIDE SEQUENCE</scope>
    <source>
        <strain evidence="9">DSM 10695</strain>
    </source>
</reference>